<gene>
    <name evidence="3" type="primary">LOC125314029</name>
</gene>
<sequence>MAETSVHGAIHRECSAPPLSRRDLISGLPDAMIHNIFSFLPIHDVVKTCVLSKRWRPTWTTATDLVFVGYDVYFEPPPDSPLFFPSIVDSVLSQFSSPTVKKFHLTRFMYDEADRPKIDLWLRFAVRRSVEDLRLRLSQWSRFFYVLPEFLYCFSRLVRLDVGKCCFSLDMTIRWPCLKVLSIEDAQLSDDFLGRIFRGCPVLESLVLSRCEGVNNIIIDSLCLKKLVLVSLGFGSYVKKLCAPHLLSLRVIGGNHAGFRLDNVSSLVEADLDFSVESRDPNSKGRDLLRHLLEKVRGVPTITTGGWCLQVLSLLEMDGVPSPLSKCQNLILHAPVNQWDLPGIAYMLRSSQCLEKLVIYLTCFPMVCSFAMFQLHRESEERFNFDEEDFLCSRKGNFECLVKHLKRVEIVGCEAYVGESKHLLALIKFLLGDALVLEKLIIKAKLPPTPDGQKQLQVIQNVLSYQRASKNAEIVFDYHFK</sequence>
<reference evidence="3" key="1">
    <citation type="submission" date="2025-08" db="UniProtKB">
        <authorList>
            <consortium name="RefSeq"/>
        </authorList>
    </citation>
    <scope>IDENTIFICATION</scope>
    <source>
        <tissue evidence="3">Leaf</tissue>
    </source>
</reference>
<dbReference type="SUPFAM" id="SSF52047">
    <property type="entry name" value="RNI-like"/>
    <property type="match status" value="1"/>
</dbReference>
<accession>A0ABM3H4A2</accession>
<evidence type="ECO:0000313" key="2">
    <source>
        <dbReference type="Proteomes" id="UP000827889"/>
    </source>
</evidence>
<evidence type="ECO:0000259" key="1">
    <source>
        <dbReference type="PROSITE" id="PS50181"/>
    </source>
</evidence>
<dbReference type="Proteomes" id="UP000827889">
    <property type="component" value="Chromosome 3"/>
</dbReference>
<dbReference type="SMART" id="SM00579">
    <property type="entry name" value="FBD"/>
    <property type="match status" value="1"/>
</dbReference>
<dbReference type="PROSITE" id="PS50181">
    <property type="entry name" value="FBOX"/>
    <property type="match status" value="1"/>
</dbReference>
<feature type="domain" description="F-box" evidence="1">
    <location>
        <begin position="22"/>
        <end position="70"/>
    </location>
</feature>
<dbReference type="InterPro" id="IPR001810">
    <property type="entry name" value="F-box_dom"/>
</dbReference>
<evidence type="ECO:0000313" key="3">
    <source>
        <dbReference type="RefSeq" id="XP_048131440.1"/>
    </source>
</evidence>
<dbReference type="CDD" id="cd22160">
    <property type="entry name" value="F-box_AtFBL13-like"/>
    <property type="match status" value="1"/>
</dbReference>
<protein>
    <submittedName>
        <fullName evidence="3">F-box protein At5g03100-like</fullName>
    </submittedName>
</protein>
<dbReference type="PANTHER" id="PTHR31900:SF32">
    <property type="entry name" value="F-BOX_RNI_FBD-LIKE DOMAIN PROTEIN"/>
    <property type="match status" value="1"/>
</dbReference>
<dbReference type="InterPro" id="IPR032675">
    <property type="entry name" value="LRR_dom_sf"/>
</dbReference>
<organism evidence="2 3">
    <name type="scientific">Rhodamnia argentea</name>
    <dbReference type="NCBI Taxonomy" id="178133"/>
    <lineage>
        <taxon>Eukaryota</taxon>
        <taxon>Viridiplantae</taxon>
        <taxon>Streptophyta</taxon>
        <taxon>Embryophyta</taxon>
        <taxon>Tracheophyta</taxon>
        <taxon>Spermatophyta</taxon>
        <taxon>Magnoliopsida</taxon>
        <taxon>eudicotyledons</taxon>
        <taxon>Gunneridae</taxon>
        <taxon>Pentapetalae</taxon>
        <taxon>rosids</taxon>
        <taxon>malvids</taxon>
        <taxon>Myrtales</taxon>
        <taxon>Myrtaceae</taxon>
        <taxon>Myrtoideae</taxon>
        <taxon>Myrteae</taxon>
        <taxon>Australasian group</taxon>
        <taxon>Rhodamnia</taxon>
    </lineage>
</organism>
<dbReference type="InterPro" id="IPR055411">
    <property type="entry name" value="LRR_FXL15/At3g58940/PEG3-like"/>
</dbReference>
<dbReference type="Pfam" id="PF24758">
    <property type="entry name" value="LRR_At5g56370"/>
    <property type="match status" value="1"/>
</dbReference>
<dbReference type="Gene3D" id="1.20.1280.50">
    <property type="match status" value="1"/>
</dbReference>
<keyword evidence="2" id="KW-1185">Reference proteome</keyword>
<dbReference type="Gene3D" id="3.80.10.10">
    <property type="entry name" value="Ribonuclease Inhibitor"/>
    <property type="match status" value="1"/>
</dbReference>
<proteinExistence type="predicted"/>
<dbReference type="Pfam" id="PF08387">
    <property type="entry name" value="FBD"/>
    <property type="match status" value="1"/>
</dbReference>
<dbReference type="InterPro" id="IPR050232">
    <property type="entry name" value="FBL13/AtMIF1-like"/>
</dbReference>
<dbReference type="GeneID" id="125314029"/>
<dbReference type="InterPro" id="IPR053781">
    <property type="entry name" value="F-box_AtFBL13-like"/>
</dbReference>
<dbReference type="InterPro" id="IPR036047">
    <property type="entry name" value="F-box-like_dom_sf"/>
</dbReference>
<name>A0ABM3H4A2_9MYRT</name>
<dbReference type="Pfam" id="PF00646">
    <property type="entry name" value="F-box"/>
    <property type="match status" value="1"/>
</dbReference>
<dbReference type="InterPro" id="IPR006566">
    <property type="entry name" value="FBD"/>
</dbReference>
<dbReference type="PANTHER" id="PTHR31900">
    <property type="entry name" value="F-BOX/RNI SUPERFAMILY PROTEIN-RELATED"/>
    <property type="match status" value="1"/>
</dbReference>
<dbReference type="RefSeq" id="XP_048131440.1">
    <property type="nucleotide sequence ID" value="XM_048275483.1"/>
</dbReference>
<dbReference type="SUPFAM" id="SSF81383">
    <property type="entry name" value="F-box domain"/>
    <property type="match status" value="1"/>
</dbReference>